<comment type="caution">
    <text evidence="1">The sequence shown here is derived from an EMBL/GenBank/DDBJ whole genome shotgun (WGS) entry which is preliminary data.</text>
</comment>
<reference evidence="1 2" key="1">
    <citation type="submission" date="2024-09" db="EMBL/GenBank/DDBJ databases">
        <title>T2T genomes of carrot and Alternaria dauci and their utility for understanding host-pathogen interaction during carrot leaf blight disease.</title>
        <authorList>
            <person name="Liu W."/>
            <person name="Xu S."/>
            <person name="Ou C."/>
            <person name="Liu X."/>
            <person name="Zhuang F."/>
            <person name="Deng X.W."/>
        </authorList>
    </citation>
    <scope>NUCLEOTIDE SEQUENCE [LARGE SCALE GENOMIC DNA]</scope>
    <source>
        <strain evidence="1 2">A2016</strain>
    </source>
</reference>
<sequence>MRLLELPHLEDRRLISIIRDTMKVLQSFAKLQKAHVNRDVSQQASDESQDYGDFPDMDDLEGIDSDVPEQSVQQSGLDFIQRSLWHLLSNAFGAENPPDDNLLMDCIDTWVRIAEGQVASGERSWTYYLDSFSQVSWKQLRQTEQTRKFGPYFMAALIDSDSVAYEEHRHEFVQALMVCLVERESLLRFQHRLLHAIVRTDDHHPLLQNLPFFRSPETNEWDITADTLRTRRLALISSILSNMRDDVRTAAQAEPARLGNMKRSYASMLTDFMATMKYNYQQLRQGTTVTGAYVEFVQKIVQFLKQYTNDICTVLPFFTDSVAFPLPAGDPTYVVARLCGYAPKLSDTGTAKQLSVFIQTVVERAAADNEQIYLVNQLTTALCTDEAPTADRVALRSVLLKGVLPAYVEEAFSSVTAFAIARPILQALPSFLDTMIFDLRITQPDSLLSTLDCIVSVAHAFIRGTEQLKDSQHWLQQSHVIAALTYMMDAMESILSPLEYICSRAMPSAYLSQPPLITYIDQLSIFVMELLQGTTPETIPSYVGDAHAPIQQKQHAELLAFCRRNLEEGIRTNWSESTGSIWFGQGHARREVPFDIGSVEEERAALVGGIQRFQSALRDAYGDDEQLYHDCKGEGASTYDFIV</sequence>
<dbReference type="RefSeq" id="XP_069303147.1">
    <property type="nucleotide sequence ID" value="XM_069455223.1"/>
</dbReference>
<protein>
    <submittedName>
        <fullName evidence="1">Uncharacterized protein</fullName>
    </submittedName>
</protein>
<dbReference type="PANTHER" id="PTHR28122">
    <property type="entry name" value="E3 UBIQUITIN-PROTEIN LIGASE SUBSTRATE RECEPTOR MMS22"/>
    <property type="match status" value="1"/>
</dbReference>
<dbReference type="Pfam" id="PF09462">
    <property type="entry name" value="Mus7"/>
    <property type="match status" value="1"/>
</dbReference>
<name>A0ABR3U7T4_9PLEO</name>
<dbReference type="EMBL" id="JBHGVX010000009">
    <property type="protein sequence ID" value="KAL1792563.1"/>
    <property type="molecule type" value="Genomic_DNA"/>
</dbReference>
<dbReference type="GeneID" id="96089392"/>
<keyword evidence="2" id="KW-1185">Reference proteome</keyword>
<dbReference type="Proteomes" id="UP001578633">
    <property type="component" value="Chromosome 9"/>
</dbReference>
<organism evidence="1 2">
    <name type="scientific">Alternaria dauci</name>
    <dbReference type="NCBI Taxonomy" id="48095"/>
    <lineage>
        <taxon>Eukaryota</taxon>
        <taxon>Fungi</taxon>
        <taxon>Dikarya</taxon>
        <taxon>Ascomycota</taxon>
        <taxon>Pezizomycotina</taxon>
        <taxon>Dothideomycetes</taxon>
        <taxon>Pleosporomycetidae</taxon>
        <taxon>Pleosporales</taxon>
        <taxon>Pleosporineae</taxon>
        <taxon>Pleosporaceae</taxon>
        <taxon>Alternaria</taxon>
        <taxon>Alternaria sect. Porri</taxon>
    </lineage>
</organism>
<dbReference type="PANTHER" id="PTHR28122:SF1">
    <property type="entry name" value="E3 UBIQUITIN-PROTEIN LIGASE SUBSTRATE RECEPTOR MMS22"/>
    <property type="match status" value="1"/>
</dbReference>
<evidence type="ECO:0000313" key="2">
    <source>
        <dbReference type="Proteomes" id="UP001578633"/>
    </source>
</evidence>
<evidence type="ECO:0000313" key="1">
    <source>
        <dbReference type="EMBL" id="KAL1792563.1"/>
    </source>
</evidence>
<dbReference type="InterPro" id="IPR019021">
    <property type="entry name" value="Mms22"/>
</dbReference>
<accession>A0ABR3U7T4</accession>
<gene>
    <name evidence="1" type="ORF">ACET3X_009070</name>
</gene>
<proteinExistence type="predicted"/>